<sequence length="113" mass="13144">MPFVNGYHVDNCKGIGKWLYGKNGYEKIEIGLDHVFKIPGTKKSIVFYPYSIREEKIPEFMDLCEENGYKFQIRAPSEYGFSTLKIILEHEIDSDVKNINWNCTKLLGETEDD</sequence>
<protein>
    <submittedName>
        <fullName evidence="1">Uncharacterized protein</fullName>
    </submittedName>
</protein>
<evidence type="ECO:0000313" key="2">
    <source>
        <dbReference type="Proteomes" id="UP000029384"/>
    </source>
</evidence>
<dbReference type="AlphaFoldDB" id="A0A087S6L0"/>
<keyword evidence="2" id="KW-1185">Reference proteome</keyword>
<organism evidence="1 2">
    <name type="scientific">Marine Group I thaumarchaeote SCGC AAA799-B03</name>
    <dbReference type="NCBI Taxonomy" id="1502289"/>
    <lineage>
        <taxon>Archaea</taxon>
        <taxon>Nitrososphaerota</taxon>
        <taxon>Marine Group I</taxon>
    </lineage>
</organism>
<dbReference type="Proteomes" id="UP000029384">
    <property type="component" value="Unassembled WGS sequence"/>
</dbReference>
<comment type="caution">
    <text evidence="1">The sequence shown here is derived from an EMBL/GenBank/DDBJ whole genome shotgun (WGS) entry which is preliminary data.</text>
</comment>
<accession>A0A087S6L0</accession>
<name>A0A087S6L0_9ARCH</name>
<gene>
    <name evidence="1" type="ORF">AAA799B03_01096</name>
</gene>
<dbReference type="EMBL" id="JOTA01000026">
    <property type="protein sequence ID" value="KFM21364.1"/>
    <property type="molecule type" value="Genomic_DNA"/>
</dbReference>
<evidence type="ECO:0000313" key="1">
    <source>
        <dbReference type="EMBL" id="KFM21364.1"/>
    </source>
</evidence>
<proteinExistence type="predicted"/>
<reference evidence="1 2" key="1">
    <citation type="submission" date="2014-06" db="EMBL/GenBank/DDBJ databases">
        <authorList>
            <person name="Ngugi D.K."/>
            <person name="Blom J."/>
            <person name="Alam I."/>
            <person name="Rashid M."/>
            <person name="Baalawi W."/>
            <person name="Zhang G."/>
            <person name="Hikmawan T."/>
            <person name="Guan Y."/>
            <person name="Antunes A."/>
            <person name="Siam R."/>
            <person name="El-Dorry H."/>
            <person name="Bajic V."/>
            <person name="Stingl U."/>
        </authorList>
    </citation>
    <scope>NUCLEOTIDE SEQUENCE [LARGE SCALE GENOMIC DNA]</scope>
    <source>
        <strain evidence="1">SCGC AAA799-B03</strain>
    </source>
</reference>